<organism evidence="3 4">
    <name type="scientific">Fictibacillus macauensis ZFHKF-1</name>
    <dbReference type="NCBI Taxonomy" id="1196324"/>
    <lineage>
        <taxon>Bacteria</taxon>
        <taxon>Bacillati</taxon>
        <taxon>Bacillota</taxon>
        <taxon>Bacilli</taxon>
        <taxon>Bacillales</taxon>
        <taxon>Fictibacillaceae</taxon>
        <taxon>Fictibacillus</taxon>
    </lineage>
</organism>
<sequence>MTPINRGWLNLKWKLNTTQGAFLLKEYNQERLKLYDVADLQRALQLQQTLHSEGLLCPKLLAHDGQLMHVTNQNRRFVVMAFHEGTMITAGKMNEAQMYELGCQTGKMHRLLQRQSIRNAKPQFLPPSKEERLQHWTALYQEAQMAEQCRLVFFIELQLKATEALDVSSLLTCEKGLAHRDLWVDNMLFYENRLTAILDFDRLKYDYPELDLARAILSGSLLDEAFSVENAVAFLNGYRTEHPFPVGHLERAMRMLWYMESTWWITGGMDQHSVSPARFAHEMVWLSKVHSELEEMVGGL</sequence>
<evidence type="ECO:0000259" key="2">
    <source>
        <dbReference type="Pfam" id="PF01636"/>
    </source>
</evidence>
<gene>
    <name evidence="3" type="ORF">A374_14345</name>
</gene>
<dbReference type="EMBL" id="AKKV01000030">
    <property type="protein sequence ID" value="EIT84879.1"/>
    <property type="molecule type" value="Genomic_DNA"/>
</dbReference>
<dbReference type="Pfam" id="PF01636">
    <property type="entry name" value="APH"/>
    <property type="match status" value="1"/>
</dbReference>
<dbReference type="InterPro" id="IPR011009">
    <property type="entry name" value="Kinase-like_dom_sf"/>
</dbReference>
<feature type="domain" description="Aminoglycoside phosphotransferase" evidence="2">
    <location>
        <begin position="2"/>
        <end position="239"/>
    </location>
</feature>
<dbReference type="PATRIC" id="fig|1196324.3.peg.2933"/>
<reference evidence="3 4" key="1">
    <citation type="journal article" date="2012" name="J. Bacteriol.">
        <title>Genome of Bacillus macauensis ZFHKF-1, a Long-Chain-Forming Bacterium.</title>
        <authorList>
            <person name="Cai L."/>
            <person name="Zhang T."/>
        </authorList>
    </citation>
    <scope>NUCLEOTIDE SEQUENCE [LARGE SCALE GENOMIC DNA]</scope>
    <source>
        <strain evidence="3 4">ZFHKF-1</strain>
    </source>
</reference>
<dbReference type="PANTHER" id="PTHR21064">
    <property type="entry name" value="AMINOGLYCOSIDE PHOSPHOTRANSFERASE DOMAIN-CONTAINING PROTEIN-RELATED"/>
    <property type="match status" value="1"/>
</dbReference>
<keyword evidence="4" id="KW-1185">Reference proteome</keyword>
<dbReference type="eggNOG" id="COG2334">
    <property type="taxonomic scope" value="Bacteria"/>
</dbReference>
<protein>
    <recommendedName>
        <fullName evidence="2">Aminoglycoside phosphotransferase domain-containing protein</fullName>
    </recommendedName>
</protein>
<dbReference type="InterPro" id="IPR050249">
    <property type="entry name" value="Pseudomonas-type_ThrB"/>
</dbReference>
<dbReference type="GO" id="GO:0019202">
    <property type="term" value="F:amino acid kinase activity"/>
    <property type="evidence" value="ECO:0007669"/>
    <property type="project" value="TreeGrafter"/>
</dbReference>
<dbReference type="Proteomes" id="UP000004080">
    <property type="component" value="Unassembled WGS sequence"/>
</dbReference>
<dbReference type="AlphaFoldDB" id="I8AHF7"/>
<proteinExistence type="inferred from homology"/>
<evidence type="ECO:0000313" key="4">
    <source>
        <dbReference type="Proteomes" id="UP000004080"/>
    </source>
</evidence>
<accession>I8AHF7</accession>
<dbReference type="SUPFAM" id="SSF56112">
    <property type="entry name" value="Protein kinase-like (PK-like)"/>
    <property type="match status" value="1"/>
</dbReference>
<dbReference type="STRING" id="1196324.A374_14345"/>
<comment type="caution">
    <text evidence="3">The sequence shown here is derived from an EMBL/GenBank/DDBJ whole genome shotgun (WGS) entry which is preliminary data.</text>
</comment>
<dbReference type="Gene3D" id="3.90.1200.10">
    <property type="match status" value="1"/>
</dbReference>
<evidence type="ECO:0000313" key="3">
    <source>
        <dbReference type="EMBL" id="EIT84879.1"/>
    </source>
</evidence>
<dbReference type="InterPro" id="IPR002575">
    <property type="entry name" value="Aminoglycoside_PTrfase"/>
</dbReference>
<dbReference type="Gene3D" id="3.30.200.20">
    <property type="entry name" value="Phosphorylase Kinase, domain 1"/>
    <property type="match status" value="1"/>
</dbReference>
<comment type="similarity">
    <text evidence="1">Belongs to the pseudomonas-type ThrB family.</text>
</comment>
<name>I8AHF7_9BACL</name>
<evidence type="ECO:0000256" key="1">
    <source>
        <dbReference type="ARBA" id="ARBA00038240"/>
    </source>
</evidence>
<dbReference type="PANTHER" id="PTHR21064:SF6">
    <property type="entry name" value="AMINOGLYCOSIDE PHOSPHOTRANSFERASE DOMAIN-CONTAINING PROTEIN"/>
    <property type="match status" value="1"/>
</dbReference>